<comment type="subcellular location">
    <subcellularLocation>
        <location evidence="1">Nucleus</location>
    </subcellularLocation>
</comment>
<dbReference type="Pfam" id="PF15612">
    <property type="entry name" value="WHIM1"/>
    <property type="match status" value="1"/>
</dbReference>
<accession>A0ABR0KKR9</accession>
<evidence type="ECO:0000313" key="5">
    <source>
        <dbReference type="EMBL" id="KAK5097677.1"/>
    </source>
</evidence>
<organism evidence="5 6">
    <name type="scientific">Lithohypha guttulata</name>
    <dbReference type="NCBI Taxonomy" id="1690604"/>
    <lineage>
        <taxon>Eukaryota</taxon>
        <taxon>Fungi</taxon>
        <taxon>Dikarya</taxon>
        <taxon>Ascomycota</taxon>
        <taxon>Pezizomycotina</taxon>
        <taxon>Eurotiomycetes</taxon>
        <taxon>Chaetothyriomycetidae</taxon>
        <taxon>Chaetothyriales</taxon>
        <taxon>Trichomeriaceae</taxon>
        <taxon>Lithohypha</taxon>
    </lineage>
</organism>
<proteinExistence type="predicted"/>
<evidence type="ECO:0000256" key="1">
    <source>
        <dbReference type="ARBA" id="ARBA00004123"/>
    </source>
</evidence>
<dbReference type="PANTHER" id="PTHR42107:SF1">
    <property type="entry name" value="WHIM1 DOMAIN-CONTAINING PROTEIN"/>
    <property type="match status" value="1"/>
</dbReference>
<feature type="region of interest" description="Disordered" evidence="3">
    <location>
        <begin position="544"/>
        <end position="563"/>
    </location>
</feature>
<feature type="compositionally biased region" description="Low complexity" evidence="3">
    <location>
        <begin position="7"/>
        <end position="16"/>
    </location>
</feature>
<evidence type="ECO:0000313" key="6">
    <source>
        <dbReference type="Proteomes" id="UP001345013"/>
    </source>
</evidence>
<feature type="compositionally biased region" description="Basic and acidic residues" evidence="3">
    <location>
        <begin position="436"/>
        <end position="448"/>
    </location>
</feature>
<feature type="compositionally biased region" description="Pro residues" evidence="3">
    <location>
        <begin position="57"/>
        <end position="72"/>
    </location>
</feature>
<feature type="compositionally biased region" description="Basic and acidic residues" evidence="3">
    <location>
        <begin position="396"/>
        <end position="408"/>
    </location>
</feature>
<keyword evidence="2" id="KW-0539">Nucleus</keyword>
<dbReference type="Proteomes" id="UP001345013">
    <property type="component" value="Unassembled WGS sequence"/>
</dbReference>
<sequence>MDDSDSDLSSFSSGLSEPDAEMAVKLQADTLEDSRPPPRKKSRKNVTDYFKPTPKSEQPPTPEPPKRAPSPPHEYVLADKDAIAFIVMFRSRFSECFAASLPHYGPQDIERGVSSEPPSDDVERLLCALLSLCQNRKKPVERGHYGRALEDAVSESKNQWPREWQGINPVSGDKSFNTMTAEERLVLLKTLILWSLNHSEIVKDALKQAYKQTRRDDDRNQPKAVQPWFSDTWRRKYYLIEGQEDTHFRIYRENDGKKAETNAWFSVAGTIDEASSLAEKFESEMPGNQGRLLAEKIRMAVPRWEAGEEKRRRKDYRAAQKARFTRPLEGFGIYEGRTRGKRMRYNYDEENLEDDSSRPGSGRSTPFEEGRPVVTSSGRQVKSRLGGMYGETMLTDQRREAERDRELTDTTGAEDADHVLVSANGRPIRKSIPTRRAVDGRSRGRYAEGLESGSESEGHAEPSADDWSGNEDEPDEESEGEADDSEGSDDELMDEADGDNTQESLVVQLRYRKGPPANVPNGATDSSTNGTDKRAATSFYVNGTGGKKLSPLSQVDNVGGPGKVEGIASSTAAPSIEAPFEHATLNGTAMMTEAALPTSAANTLGKKEEALGPVPQANPAQEQQMDVA</sequence>
<feature type="region of interest" description="Disordered" evidence="3">
    <location>
        <begin position="600"/>
        <end position="628"/>
    </location>
</feature>
<evidence type="ECO:0000259" key="4">
    <source>
        <dbReference type="Pfam" id="PF15612"/>
    </source>
</evidence>
<feature type="domain" description="WHIM1" evidence="4">
    <location>
        <begin position="161"/>
        <end position="205"/>
    </location>
</feature>
<reference evidence="5 6" key="1">
    <citation type="submission" date="2023-08" db="EMBL/GenBank/DDBJ databases">
        <title>Black Yeasts Isolated from many extreme environments.</title>
        <authorList>
            <person name="Coleine C."/>
            <person name="Stajich J.E."/>
            <person name="Selbmann L."/>
        </authorList>
    </citation>
    <scope>NUCLEOTIDE SEQUENCE [LARGE SCALE GENOMIC DNA]</scope>
    <source>
        <strain evidence="5 6">CCFEE 5885</strain>
    </source>
</reference>
<feature type="region of interest" description="Disordered" evidence="3">
    <location>
        <begin position="1"/>
        <end position="73"/>
    </location>
</feature>
<evidence type="ECO:0000256" key="2">
    <source>
        <dbReference type="ARBA" id="ARBA00023242"/>
    </source>
</evidence>
<comment type="caution">
    <text evidence="5">The sequence shown here is derived from an EMBL/GenBank/DDBJ whole genome shotgun (WGS) entry which is preliminary data.</text>
</comment>
<feature type="compositionally biased region" description="Polar residues" evidence="3">
    <location>
        <begin position="618"/>
        <end position="628"/>
    </location>
</feature>
<keyword evidence="6" id="KW-1185">Reference proteome</keyword>
<feature type="compositionally biased region" description="Polar residues" evidence="3">
    <location>
        <begin position="521"/>
        <end position="530"/>
    </location>
</feature>
<name>A0ABR0KKR9_9EURO</name>
<protein>
    <recommendedName>
        <fullName evidence="4">WHIM1 domain-containing protein</fullName>
    </recommendedName>
</protein>
<evidence type="ECO:0000256" key="3">
    <source>
        <dbReference type="SAM" id="MobiDB-lite"/>
    </source>
</evidence>
<dbReference type="EMBL" id="JAVRRG010000017">
    <property type="protein sequence ID" value="KAK5097677.1"/>
    <property type="molecule type" value="Genomic_DNA"/>
</dbReference>
<feature type="region of interest" description="Disordered" evidence="3">
    <location>
        <begin position="350"/>
        <end position="535"/>
    </location>
</feature>
<feature type="compositionally biased region" description="Acidic residues" evidence="3">
    <location>
        <begin position="468"/>
        <end position="500"/>
    </location>
</feature>
<dbReference type="InterPro" id="IPR028942">
    <property type="entry name" value="WHIM1_dom"/>
</dbReference>
<dbReference type="PANTHER" id="PTHR42107">
    <property type="entry name" value="YALI0D24453P"/>
    <property type="match status" value="1"/>
</dbReference>
<gene>
    <name evidence="5" type="ORF">LTR24_002143</name>
</gene>